<feature type="transmembrane region" description="Helical" evidence="6">
    <location>
        <begin position="134"/>
        <end position="155"/>
    </location>
</feature>
<proteinExistence type="inferred from homology"/>
<keyword evidence="9" id="KW-1185">Reference proteome</keyword>
<keyword evidence="6" id="KW-1133">Transmembrane helix</keyword>
<sequence>MQKFCPARCQNINSSSNHSNTQPIGRIEHQCLPALMVMHPPTPPPTLTAGPDRVGTSREAVSAAEIAATQRRNDRITHNFNATVQMFEYLSRCIFETNELRDYQKRALVRCIDPMYNDSKLLLVTRTGSGKSHIMRTLGVAMNGIVVIFIPLLSLSADQMVKMKEAKQLLGSVETHHLDELPTNDGGESLQKIVNRMSQLQEETTSTMFLFLSPQFLCKKSSKPLLDALVVAYERKVLRVVGIDEAHLFVLHSNFRLEIRMLKDLFFKKVFDEKNPKSHPIFLAMTATMPSNFAVMDVFQSRLVNEYATVRSN</sequence>
<dbReference type="EC" id="5.6.2.4" evidence="5"/>
<accession>A0AAD9DF69</accession>
<dbReference type="InterPro" id="IPR014001">
    <property type="entry name" value="Helicase_ATP-bd"/>
</dbReference>
<dbReference type="Gene3D" id="3.40.50.300">
    <property type="entry name" value="P-loop containing nucleotide triphosphate hydrolases"/>
    <property type="match status" value="1"/>
</dbReference>
<evidence type="ECO:0000256" key="6">
    <source>
        <dbReference type="SAM" id="Phobius"/>
    </source>
</evidence>
<name>A0AAD9DF69_9STRA</name>
<comment type="catalytic activity">
    <reaction evidence="4">
        <text>Couples ATP hydrolysis with the unwinding of duplex DNA by translocating in the 3'-5' direction.</text>
        <dbReference type="EC" id="5.6.2.4"/>
    </reaction>
</comment>
<dbReference type="EMBL" id="JATAAI010000005">
    <property type="protein sequence ID" value="KAK1745406.1"/>
    <property type="molecule type" value="Genomic_DNA"/>
</dbReference>
<evidence type="ECO:0000256" key="2">
    <source>
        <dbReference type="ARBA" id="ARBA00023125"/>
    </source>
</evidence>
<dbReference type="PANTHER" id="PTHR13710:SF105">
    <property type="entry name" value="ATP-DEPENDENT DNA HELICASE Q1"/>
    <property type="match status" value="1"/>
</dbReference>
<dbReference type="GO" id="GO:0005737">
    <property type="term" value="C:cytoplasm"/>
    <property type="evidence" value="ECO:0007669"/>
    <property type="project" value="TreeGrafter"/>
</dbReference>
<reference evidence="8" key="1">
    <citation type="submission" date="2023-06" db="EMBL/GenBank/DDBJ databases">
        <title>Survivors Of The Sea: Transcriptome response of Skeletonema marinoi to long-term dormancy.</title>
        <authorList>
            <person name="Pinder M.I.M."/>
            <person name="Kourtchenko O."/>
            <person name="Robertson E.K."/>
            <person name="Larsson T."/>
            <person name="Maumus F."/>
            <person name="Osuna-Cruz C.M."/>
            <person name="Vancaester E."/>
            <person name="Stenow R."/>
            <person name="Vandepoele K."/>
            <person name="Ploug H."/>
            <person name="Bruchert V."/>
            <person name="Godhe A."/>
            <person name="Topel M."/>
        </authorList>
    </citation>
    <scope>NUCLEOTIDE SEQUENCE</scope>
    <source>
        <strain evidence="8">R05AC</strain>
    </source>
</reference>
<feature type="domain" description="Helicase ATP-binding" evidence="7">
    <location>
        <begin position="112"/>
        <end position="307"/>
    </location>
</feature>
<gene>
    <name evidence="8" type="ORF">QTG54_003330</name>
</gene>
<dbReference type="GO" id="GO:0005694">
    <property type="term" value="C:chromosome"/>
    <property type="evidence" value="ECO:0007669"/>
    <property type="project" value="TreeGrafter"/>
</dbReference>
<dbReference type="InterPro" id="IPR027417">
    <property type="entry name" value="P-loop_NTPase"/>
</dbReference>
<evidence type="ECO:0000313" key="8">
    <source>
        <dbReference type="EMBL" id="KAK1745406.1"/>
    </source>
</evidence>
<organism evidence="8 9">
    <name type="scientific">Skeletonema marinoi</name>
    <dbReference type="NCBI Taxonomy" id="267567"/>
    <lineage>
        <taxon>Eukaryota</taxon>
        <taxon>Sar</taxon>
        <taxon>Stramenopiles</taxon>
        <taxon>Ochrophyta</taxon>
        <taxon>Bacillariophyta</taxon>
        <taxon>Coscinodiscophyceae</taxon>
        <taxon>Thalassiosirophycidae</taxon>
        <taxon>Thalassiosirales</taxon>
        <taxon>Skeletonemataceae</taxon>
        <taxon>Skeletonema</taxon>
        <taxon>Skeletonema marinoi-dohrnii complex</taxon>
    </lineage>
</organism>
<evidence type="ECO:0000256" key="5">
    <source>
        <dbReference type="ARBA" id="ARBA00034808"/>
    </source>
</evidence>
<dbReference type="PANTHER" id="PTHR13710">
    <property type="entry name" value="DNA HELICASE RECQ FAMILY MEMBER"/>
    <property type="match status" value="1"/>
</dbReference>
<evidence type="ECO:0000256" key="4">
    <source>
        <dbReference type="ARBA" id="ARBA00034617"/>
    </source>
</evidence>
<dbReference type="PROSITE" id="PS51192">
    <property type="entry name" value="HELICASE_ATP_BIND_1"/>
    <property type="match status" value="1"/>
</dbReference>
<dbReference type="GO" id="GO:0043138">
    <property type="term" value="F:3'-5' DNA helicase activity"/>
    <property type="evidence" value="ECO:0007669"/>
    <property type="project" value="UniProtKB-EC"/>
</dbReference>
<evidence type="ECO:0000259" key="7">
    <source>
        <dbReference type="PROSITE" id="PS51192"/>
    </source>
</evidence>
<evidence type="ECO:0000256" key="3">
    <source>
        <dbReference type="ARBA" id="ARBA00023235"/>
    </source>
</evidence>
<dbReference type="SUPFAM" id="SSF52540">
    <property type="entry name" value="P-loop containing nucleoside triphosphate hydrolases"/>
    <property type="match status" value="1"/>
</dbReference>
<keyword evidence="3" id="KW-0413">Isomerase</keyword>
<dbReference type="Pfam" id="PF00270">
    <property type="entry name" value="DEAD"/>
    <property type="match status" value="1"/>
</dbReference>
<dbReference type="GO" id="GO:0003677">
    <property type="term" value="F:DNA binding"/>
    <property type="evidence" value="ECO:0007669"/>
    <property type="project" value="UniProtKB-KW"/>
</dbReference>
<dbReference type="GO" id="GO:0005524">
    <property type="term" value="F:ATP binding"/>
    <property type="evidence" value="ECO:0007669"/>
    <property type="project" value="InterPro"/>
</dbReference>
<dbReference type="InterPro" id="IPR011545">
    <property type="entry name" value="DEAD/DEAH_box_helicase_dom"/>
</dbReference>
<keyword evidence="6" id="KW-0472">Membrane</keyword>
<comment type="caution">
    <text evidence="8">The sequence shown here is derived from an EMBL/GenBank/DDBJ whole genome shotgun (WGS) entry which is preliminary data.</text>
</comment>
<keyword evidence="6" id="KW-0812">Transmembrane</keyword>
<evidence type="ECO:0000256" key="1">
    <source>
        <dbReference type="ARBA" id="ARBA00005446"/>
    </source>
</evidence>
<dbReference type="GO" id="GO:0009378">
    <property type="term" value="F:four-way junction helicase activity"/>
    <property type="evidence" value="ECO:0007669"/>
    <property type="project" value="TreeGrafter"/>
</dbReference>
<protein>
    <recommendedName>
        <fullName evidence="5">DNA 3'-5' helicase</fullName>
        <ecNumber evidence="5">5.6.2.4</ecNumber>
    </recommendedName>
</protein>
<dbReference type="AlphaFoldDB" id="A0AAD9DF69"/>
<keyword evidence="2" id="KW-0238">DNA-binding</keyword>
<comment type="similarity">
    <text evidence="1">Belongs to the helicase family. RecQ subfamily.</text>
</comment>
<dbReference type="GO" id="GO:0000724">
    <property type="term" value="P:double-strand break repair via homologous recombination"/>
    <property type="evidence" value="ECO:0007669"/>
    <property type="project" value="TreeGrafter"/>
</dbReference>
<evidence type="ECO:0000313" key="9">
    <source>
        <dbReference type="Proteomes" id="UP001224775"/>
    </source>
</evidence>
<dbReference type="Proteomes" id="UP001224775">
    <property type="component" value="Unassembled WGS sequence"/>
</dbReference>